<sequence length="74" mass="7596">MWETITTYLYNTGDKALNVASSALEILAGVLGISIGTHGKPVPPVEIVTVPCDTTTSSPSPSTSTQSTTTSVAK</sequence>
<dbReference type="Proteomes" id="UP000887577">
    <property type="component" value="Unplaced"/>
</dbReference>
<feature type="region of interest" description="Disordered" evidence="1">
    <location>
        <begin position="52"/>
        <end position="74"/>
    </location>
</feature>
<organism evidence="2 3">
    <name type="scientific">Panagrolaimus superbus</name>
    <dbReference type="NCBI Taxonomy" id="310955"/>
    <lineage>
        <taxon>Eukaryota</taxon>
        <taxon>Metazoa</taxon>
        <taxon>Ecdysozoa</taxon>
        <taxon>Nematoda</taxon>
        <taxon>Chromadorea</taxon>
        <taxon>Rhabditida</taxon>
        <taxon>Tylenchina</taxon>
        <taxon>Panagrolaimomorpha</taxon>
        <taxon>Panagrolaimoidea</taxon>
        <taxon>Panagrolaimidae</taxon>
        <taxon>Panagrolaimus</taxon>
    </lineage>
</organism>
<reference evidence="3" key="1">
    <citation type="submission" date="2022-11" db="UniProtKB">
        <authorList>
            <consortium name="WormBaseParasite"/>
        </authorList>
    </citation>
    <scope>IDENTIFICATION</scope>
</reference>
<dbReference type="WBParaSite" id="PSU_v2.g7914.t1">
    <property type="protein sequence ID" value="PSU_v2.g7914.t1"/>
    <property type="gene ID" value="PSU_v2.g7914"/>
</dbReference>
<feature type="compositionally biased region" description="Low complexity" evidence="1">
    <location>
        <begin position="54"/>
        <end position="74"/>
    </location>
</feature>
<protein>
    <submittedName>
        <fullName evidence="3">Uncharacterized protein</fullName>
    </submittedName>
</protein>
<evidence type="ECO:0000313" key="2">
    <source>
        <dbReference type="Proteomes" id="UP000887577"/>
    </source>
</evidence>
<name>A0A914Z7R9_9BILA</name>
<evidence type="ECO:0000313" key="3">
    <source>
        <dbReference type="WBParaSite" id="PSU_v2.g7914.t1"/>
    </source>
</evidence>
<keyword evidence="2" id="KW-1185">Reference proteome</keyword>
<accession>A0A914Z7R9</accession>
<dbReference type="AlphaFoldDB" id="A0A914Z7R9"/>
<evidence type="ECO:0000256" key="1">
    <source>
        <dbReference type="SAM" id="MobiDB-lite"/>
    </source>
</evidence>
<proteinExistence type="predicted"/>